<dbReference type="InterPro" id="IPR036388">
    <property type="entry name" value="WH-like_DNA-bd_sf"/>
</dbReference>
<evidence type="ECO:0000256" key="3">
    <source>
        <dbReference type="RuleBase" id="RU004019"/>
    </source>
</evidence>
<sequence>MSSPNGNTRFLAFLHDLPDDVNEDCAVWTDKPNLKFKFVKPNRAAELWGAETENPQMDYEKMSRALRYFYKKKNCVLPTNKITKP</sequence>
<evidence type="ECO:0000256" key="1">
    <source>
        <dbReference type="ARBA" id="ARBA00005562"/>
    </source>
</evidence>
<dbReference type="Pfam" id="PF00178">
    <property type="entry name" value="Ets"/>
    <property type="match status" value="1"/>
</dbReference>
<protein>
    <submittedName>
        <fullName evidence="5">Protein CBG00836</fullName>
    </submittedName>
</protein>
<dbReference type="SMART" id="SM00413">
    <property type="entry name" value="ETS"/>
    <property type="match status" value="1"/>
</dbReference>
<dbReference type="STRING" id="6238.A8WNY6"/>
<feature type="domain" description="ETS" evidence="4">
    <location>
        <begin position="8"/>
        <end position="72"/>
    </location>
</feature>
<dbReference type="RefSeq" id="XP_002635439.1">
    <property type="nucleotide sequence ID" value="XM_002635393.1"/>
</dbReference>
<dbReference type="EMBL" id="HE600931">
    <property type="protein sequence ID" value="CAP22192.1"/>
    <property type="molecule type" value="Genomic_DNA"/>
</dbReference>
<dbReference type="HOGENOM" id="CLU_2514660_0_0_1"/>
<reference evidence="5 6" key="1">
    <citation type="journal article" date="2003" name="PLoS Biol.">
        <title>The genome sequence of Caenorhabditis briggsae: a platform for comparative genomics.</title>
        <authorList>
            <person name="Stein L.D."/>
            <person name="Bao Z."/>
            <person name="Blasiar D."/>
            <person name="Blumenthal T."/>
            <person name="Brent M.R."/>
            <person name="Chen N."/>
            <person name="Chinwalla A."/>
            <person name="Clarke L."/>
            <person name="Clee C."/>
            <person name="Coghlan A."/>
            <person name="Coulson A."/>
            <person name="D'Eustachio P."/>
            <person name="Fitch D.H."/>
            <person name="Fulton L.A."/>
            <person name="Fulton R.E."/>
            <person name="Griffiths-Jones S."/>
            <person name="Harris T.W."/>
            <person name="Hillier L.W."/>
            <person name="Kamath R."/>
            <person name="Kuwabara P.E."/>
            <person name="Mardis E.R."/>
            <person name="Marra M.A."/>
            <person name="Miner T.L."/>
            <person name="Minx P."/>
            <person name="Mullikin J.C."/>
            <person name="Plumb R.W."/>
            <person name="Rogers J."/>
            <person name="Schein J.E."/>
            <person name="Sohrmann M."/>
            <person name="Spieth J."/>
            <person name="Stajich J.E."/>
            <person name="Wei C."/>
            <person name="Willey D."/>
            <person name="Wilson R.K."/>
            <person name="Durbin R."/>
            <person name="Waterston R.H."/>
        </authorList>
    </citation>
    <scope>NUCLEOTIDE SEQUENCE [LARGE SCALE GENOMIC DNA]</scope>
    <source>
        <strain evidence="5 6">AF16</strain>
    </source>
</reference>
<dbReference type="Proteomes" id="UP000008549">
    <property type="component" value="Unassembled WGS sequence"/>
</dbReference>
<dbReference type="GO" id="GO:0030154">
    <property type="term" value="P:cell differentiation"/>
    <property type="evidence" value="ECO:0000318"/>
    <property type="project" value="GO_Central"/>
</dbReference>
<evidence type="ECO:0000313" key="5">
    <source>
        <dbReference type="EMBL" id="CAP22192.1"/>
    </source>
</evidence>
<dbReference type="SUPFAM" id="SSF46785">
    <property type="entry name" value="Winged helix' DNA-binding domain"/>
    <property type="match status" value="1"/>
</dbReference>
<dbReference type="PROSITE" id="PS50061">
    <property type="entry name" value="ETS_DOMAIN_3"/>
    <property type="match status" value="1"/>
</dbReference>
<dbReference type="InterPro" id="IPR046328">
    <property type="entry name" value="ETS_fam"/>
</dbReference>
<dbReference type="PRINTS" id="PR00454">
    <property type="entry name" value="ETSDOMAIN"/>
</dbReference>
<dbReference type="InParanoid" id="A8WNY6"/>
<keyword evidence="2 3" id="KW-0238">DNA-binding</keyword>
<dbReference type="PANTHER" id="PTHR11849">
    <property type="entry name" value="ETS"/>
    <property type="match status" value="1"/>
</dbReference>
<dbReference type="Gene3D" id="1.10.10.10">
    <property type="entry name" value="Winged helix-like DNA-binding domain superfamily/Winged helix DNA-binding domain"/>
    <property type="match status" value="1"/>
</dbReference>
<proteinExistence type="inferred from homology"/>
<dbReference type="GO" id="GO:0006357">
    <property type="term" value="P:regulation of transcription by RNA polymerase II"/>
    <property type="evidence" value="ECO:0000318"/>
    <property type="project" value="GO_Central"/>
</dbReference>
<dbReference type="WormBase" id="CBG00836">
    <property type="protein sequence ID" value="CBP13901"/>
    <property type="gene ID" value="WBGene00024166"/>
</dbReference>
<evidence type="ECO:0000313" key="6">
    <source>
        <dbReference type="Proteomes" id="UP000008549"/>
    </source>
</evidence>
<dbReference type="OMA" id="WGAETEN"/>
<comment type="similarity">
    <text evidence="1 3">Belongs to the ETS family.</text>
</comment>
<dbReference type="GO" id="GO:0043565">
    <property type="term" value="F:sequence-specific DNA binding"/>
    <property type="evidence" value="ECO:0007669"/>
    <property type="project" value="InterPro"/>
</dbReference>
<accession>A8WNY6</accession>
<dbReference type="PANTHER" id="PTHR11849:SF302">
    <property type="entry name" value="ETS DOMAIN-CONTAINING PROTEIN-RELATED"/>
    <property type="match status" value="1"/>
</dbReference>
<keyword evidence="3" id="KW-0539">Nucleus</keyword>
<organism evidence="5 6">
    <name type="scientific">Caenorhabditis briggsae</name>
    <dbReference type="NCBI Taxonomy" id="6238"/>
    <lineage>
        <taxon>Eukaryota</taxon>
        <taxon>Metazoa</taxon>
        <taxon>Ecdysozoa</taxon>
        <taxon>Nematoda</taxon>
        <taxon>Chromadorea</taxon>
        <taxon>Rhabditida</taxon>
        <taxon>Rhabditina</taxon>
        <taxon>Rhabditomorpha</taxon>
        <taxon>Rhabditoidea</taxon>
        <taxon>Rhabditidae</taxon>
        <taxon>Peloderinae</taxon>
        <taxon>Caenorhabditis</taxon>
    </lineage>
</organism>
<dbReference type="GO" id="GO:0005634">
    <property type="term" value="C:nucleus"/>
    <property type="evidence" value="ECO:0000318"/>
    <property type="project" value="GO_Central"/>
</dbReference>
<dbReference type="InterPro" id="IPR000418">
    <property type="entry name" value="Ets_dom"/>
</dbReference>
<dbReference type="eggNOG" id="KOG3806">
    <property type="taxonomic scope" value="Eukaryota"/>
</dbReference>
<evidence type="ECO:0000313" key="7">
    <source>
        <dbReference type="WormBase" id="CBG00836"/>
    </source>
</evidence>
<name>A8WNY6_CAEBR</name>
<dbReference type="AlphaFoldDB" id="A8WNY6"/>
<keyword evidence="6" id="KW-1185">Reference proteome</keyword>
<dbReference type="KEGG" id="cbr:CBG_00836"/>
<dbReference type="InterPro" id="IPR036390">
    <property type="entry name" value="WH_DNA-bd_sf"/>
</dbReference>
<evidence type="ECO:0000259" key="4">
    <source>
        <dbReference type="PROSITE" id="PS50061"/>
    </source>
</evidence>
<comment type="subcellular location">
    <subcellularLocation>
        <location evidence="3">Nucleus</location>
    </subcellularLocation>
</comment>
<dbReference type="CTD" id="8577434"/>
<dbReference type="GeneID" id="8577434"/>
<gene>
    <name evidence="5 7" type="ORF">CBG00836</name>
    <name evidence="5" type="ORF">CBG_00836</name>
</gene>
<dbReference type="GO" id="GO:0000981">
    <property type="term" value="F:DNA-binding transcription factor activity, RNA polymerase II-specific"/>
    <property type="evidence" value="ECO:0000318"/>
    <property type="project" value="GO_Central"/>
</dbReference>
<reference evidence="5 6" key="2">
    <citation type="journal article" date="2011" name="PLoS Genet.">
        <title>Caenorhabditis briggsae recombinant inbred line genotypes reveal inter-strain incompatibility and the evolution of recombination.</title>
        <authorList>
            <person name="Ross J.A."/>
            <person name="Koboldt D.C."/>
            <person name="Staisch J.E."/>
            <person name="Chamberlin H.M."/>
            <person name="Gupta B.P."/>
            <person name="Miller R.D."/>
            <person name="Baird S.E."/>
            <person name="Haag E.S."/>
        </authorList>
    </citation>
    <scope>NUCLEOTIDE SEQUENCE [LARGE SCALE GENOMIC DNA]</scope>
    <source>
        <strain evidence="5 6">AF16</strain>
    </source>
</reference>
<evidence type="ECO:0000256" key="2">
    <source>
        <dbReference type="ARBA" id="ARBA00023125"/>
    </source>
</evidence>